<proteinExistence type="inferred from homology"/>
<dbReference type="SUPFAM" id="SSF53850">
    <property type="entry name" value="Periplasmic binding protein-like II"/>
    <property type="match status" value="1"/>
</dbReference>
<organism evidence="7 8">
    <name type="scientific">Sulfobacillus thermotolerans</name>
    <dbReference type="NCBI Taxonomy" id="338644"/>
    <lineage>
        <taxon>Bacteria</taxon>
        <taxon>Bacillati</taxon>
        <taxon>Bacillota</taxon>
        <taxon>Clostridia</taxon>
        <taxon>Eubacteriales</taxon>
        <taxon>Clostridiales Family XVII. Incertae Sedis</taxon>
        <taxon>Sulfobacillus</taxon>
    </lineage>
</organism>
<keyword evidence="8" id="KW-1185">Reference proteome</keyword>
<evidence type="ECO:0000313" key="7">
    <source>
        <dbReference type="EMBL" id="AUW92814.1"/>
    </source>
</evidence>
<dbReference type="PANTHER" id="PTHR30290:SF10">
    <property type="entry name" value="PERIPLASMIC OLIGOPEPTIDE-BINDING PROTEIN-RELATED"/>
    <property type="match status" value="1"/>
</dbReference>
<sequence>MRKWTMLGALSILSLVAAGCGSGSDSTPTTASPQSGGTVVIALAAQTSPNWFFPELSLTADTTINSEIDDMSYEPLLYFNSKDQFDPRHCLASSVTWNRQGTVYTVKLNKKWHWSNGHPVTAKDVVFTWQIMNAGSQSNVNYAWSFAGSGSGGVPTLWKSVVATGPYTIQFTLQHPSSQQWFVRNGIGQIYPVPESVWDKYPNNMSKEMQFIQNVSNAPNNAVYQVVDGPYQFHSSATNSYWAYVPNPHYDGHKSYVKKVIFQYETSSSAEFTALKEGTVNYGYLPAALLGVRNELTNDVLTPLYSLGFNYIQLNMSPKAPDGVGKAFDELPVRQALQLGVNQPGIIDAVYHGYGVIDDTTLAPKPQNMFVDPALAHDPYAYNPARGKKILEAAGWHEVNGVMTKHGIKLEFTMFAASGSTSYDHIDQILQQGWAQEGIVCHIEYQQFNTVVSYSPSNASQWQVLNWNGGWGYASGYPSGGVLFKTGAAENSGSYSSRTMNHLIDATYAPGTTKQAIQRMYAYEDYAAKQLPAVIYLPEFPALVVHAKNLHGTLTDYNPIGGVIFPSHWWISH</sequence>
<keyword evidence="4 5" id="KW-0732">Signal</keyword>
<dbReference type="Pfam" id="PF00496">
    <property type="entry name" value="SBP_bac_5"/>
    <property type="match status" value="1"/>
</dbReference>
<dbReference type="InterPro" id="IPR030678">
    <property type="entry name" value="Peptide/Ni-bd"/>
</dbReference>
<evidence type="ECO:0000313" key="8">
    <source>
        <dbReference type="Proteomes" id="UP000325292"/>
    </source>
</evidence>
<evidence type="ECO:0000256" key="2">
    <source>
        <dbReference type="ARBA" id="ARBA00005695"/>
    </source>
</evidence>
<gene>
    <name evidence="7" type="ORF">BXT84_01635</name>
</gene>
<name>A0ABM6RN63_9FIRM</name>
<comment type="similarity">
    <text evidence="2">Belongs to the bacterial solute-binding protein 5 family.</text>
</comment>
<reference evidence="7 8" key="1">
    <citation type="journal article" date="2019" name="Sci. Rep.">
        <title>Sulfobacillus thermotolerans: new insights into resistance and metabolic capacities of acidophilic chemolithotrophs.</title>
        <authorList>
            <person name="Panyushkina A.E."/>
            <person name="Babenko V.V."/>
            <person name="Nikitina A.S."/>
            <person name="Selezneva O.V."/>
            <person name="Tsaplina I.A."/>
            <person name="Letarova M.A."/>
            <person name="Kostryukova E.S."/>
            <person name="Letarov A.V."/>
        </authorList>
    </citation>
    <scope>NUCLEOTIDE SEQUENCE [LARGE SCALE GENOMIC DNA]</scope>
    <source>
        <strain evidence="7 8">Kr1</strain>
    </source>
</reference>
<dbReference type="CDD" id="cd08513">
    <property type="entry name" value="PBP2_thermophilic_Hb8_like"/>
    <property type="match status" value="1"/>
</dbReference>
<evidence type="ECO:0000256" key="4">
    <source>
        <dbReference type="ARBA" id="ARBA00022729"/>
    </source>
</evidence>
<accession>A0ABM6RN63</accession>
<dbReference type="EMBL" id="CP019454">
    <property type="protein sequence ID" value="AUW92814.1"/>
    <property type="molecule type" value="Genomic_DNA"/>
</dbReference>
<protein>
    <submittedName>
        <fullName evidence="7">ABC transporter substrate-binding protein</fullName>
    </submittedName>
</protein>
<feature type="chain" id="PRO_5046767140" evidence="5">
    <location>
        <begin position="18"/>
        <end position="573"/>
    </location>
</feature>
<feature type="domain" description="Solute-binding protein family 5" evidence="6">
    <location>
        <begin position="90"/>
        <end position="477"/>
    </location>
</feature>
<dbReference type="PIRSF" id="PIRSF002741">
    <property type="entry name" value="MppA"/>
    <property type="match status" value="1"/>
</dbReference>
<evidence type="ECO:0000256" key="5">
    <source>
        <dbReference type="SAM" id="SignalP"/>
    </source>
</evidence>
<dbReference type="Proteomes" id="UP000325292">
    <property type="component" value="Chromosome"/>
</dbReference>
<dbReference type="InterPro" id="IPR000914">
    <property type="entry name" value="SBP_5_dom"/>
</dbReference>
<evidence type="ECO:0000259" key="6">
    <source>
        <dbReference type="Pfam" id="PF00496"/>
    </source>
</evidence>
<dbReference type="PROSITE" id="PS51257">
    <property type="entry name" value="PROKAR_LIPOPROTEIN"/>
    <property type="match status" value="1"/>
</dbReference>
<feature type="signal peptide" evidence="5">
    <location>
        <begin position="1"/>
        <end position="17"/>
    </location>
</feature>
<dbReference type="Gene3D" id="3.40.190.10">
    <property type="entry name" value="Periplasmic binding protein-like II"/>
    <property type="match status" value="1"/>
</dbReference>
<evidence type="ECO:0000256" key="3">
    <source>
        <dbReference type="ARBA" id="ARBA00022448"/>
    </source>
</evidence>
<keyword evidence="3" id="KW-0813">Transport</keyword>
<evidence type="ECO:0000256" key="1">
    <source>
        <dbReference type="ARBA" id="ARBA00004196"/>
    </source>
</evidence>
<comment type="subcellular location">
    <subcellularLocation>
        <location evidence="1">Cell envelope</location>
    </subcellularLocation>
</comment>
<dbReference type="InterPro" id="IPR039424">
    <property type="entry name" value="SBP_5"/>
</dbReference>
<dbReference type="Gene3D" id="3.10.105.10">
    <property type="entry name" value="Dipeptide-binding Protein, Domain 3"/>
    <property type="match status" value="1"/>
</dbReference>
<dbReference type="PANTHER" id="PTHR30290">
    <property type="entry name" value="PERIPLASMIC BINDING COMPONENT OF ABC TRANSPORTER"/>
    <property type="match status" value="1"/>
</dbReference>